<keyword evidence="9" id="KW-1185">Reference proteome</keyword>
<dbReference type="InterPro" id="IPR027385">
    <property type="entry name" value="Beta-barrel_OMP"/>
</dbReference>
<evidence type="ECO:0000313" key="8">
    <source>
        <dbReference type="EMBL" id="WPC72956.1"/>
    </source>
</evidence>
<dbReference type="SUPFAM" id="SSF56925">
    <property type="entry name" value="OMPA-like"/>
    <property type="match status" value="1"/>
</dbReference>
<feature type="signal peptide" evidence="6">
    <location>
        <begin position="1"/>
        <end position="20"/>
    </location>
</feature>
<dbReference type="Proteomes" id="UP001304071">
    <property type="component" value="Chromosome 1"/>
</dbReference>
<name>A0ABZ0Q953_9VIBR</name>
<dbReference type="PANTHER" id="PTHR35892">
    <property type="entry name" value="OUTER MEMBRANE PROTEIN PAGN-RELATED"/>
    <property type="match status" value="1"/>
</dbReference>
<keyword evidence="4 6" id="KW-0732">Signal</keyword>
<protein>
    <submittedName>
        <fullName evidence="8">Ail/Lom family outer membrane beta-barrel protein</fullName>
    </submittedName>
</protein>
<evidence type="ECO:0000256" key="3">
    <source>
        <dbReference type="ARBA" id="ARBA00022692"/>
    </source>
</evidence>
<comment type="subcellular location">
    <subcellularLocation>
        <location evidence="1">Cell outer membrane</location>
        <topology evidence="1">Multi-pass membrane protein</topology>
    </subcellularLocation>
</comment>
<dbReference type="InterPro" id="IPR051723">
    <property type="entry name" value="Bact_OM_Invasion-Related"/>
</dbReference>
<feature type="chain" id="PRO_5046802423" evidence="6">
    <location>
        <begin position="21"/>
        <end position="173"/>
    </location>
</feature>
<dbReference type="PRINTS" id="PR00316">
    <property type="entry name" value="ENTEROVIROMP"/>
</dbReference>
<evidence type="ECO:0000256" key="5">
    <source>
        <dbReference type="ARBA" id="ARBA00023136"/>
    </source>
</evidence>
<feature type="domain" description="Outer membrane protein beta-barrel" evidence="7">
    <location>
        <begin position="7"/>
        <end position="173"/>
    </location>
</feature>
<evidence type="ECO:0000313" key="9">
    <source>
        <dbReference type="Proteomes" id="UP001304071"/>
    </source>
</evidence>
<dbReference type="EMBL" id="CP138203">
    <property type="protein sequence ID" value="WPC72956.1"/>
    <property type="molecule type" value="Genomic_DNA"/>
</dbReference>
<dbReference type="InterPro" id="IPR000758">
    <property type="entry name" value="Enterovir_OMP"/>
</dbReference>
<evidence type="ECO:0000259" key="7">
    <source>
        <dbReference type="Pfam" id="PF13505"/>
    </source>
</evidence>
<sequence>MKKVVLVALALAGVSANSLAADDIEKAKPENTISVGYANSTVEVSGVELFDDAPGFSLKWRRDIDESFGFITTFTHTSKSISGNGISLDLDYYSYMVGPTLRANDYFSVYGLVGLAQGEYSGFASADDDAFAYGLGLQVDLTKSVALDASYEKTEFSGDIEVSTWTLGVGYRF</sequence>
<dbReference type="Gene3D" id="2.40.160.20">
    <property type="match status" value="1"/>
</dbReference>
<dbReference type="RefSeq" id="WP_261892766.1">
    <property type="nucleotide sequence ID" value="NZ_AP024895.1"/>
</dbReference>
<reference evidence="8 9" key="1">
    <citation type="submission" date="2023-11" db="EMBL/GenBank/DDBJ databases">
        <title>Plant-associative lifestyle of Vibrio porteresiae and its evolutionary dynamics.</title>
        <authorList>
            <person name="Rameshkumar N."/>
            <person name="Kirti K."/>
        </authorList>
    </citation>
    <scope>NUCLEOTIDE SEQUENCE [LARGE SCALE GENOMIC DNA]</scope>
    <source>
        <strain evidence="8 9">MSSRF30</strain>
    </source>
</reference>
<keyword evidence="3" id="KW-0812">Transmembrane</keyword>
<keyword evidence="2" id="KW-1134">Transmembrane beta strand</keyword>
<evidence type="ECO:0000256" key="1">
    <source>
        <dbReference type="ARBA" id="ARBA00004571"/>
    </source>
</evidence>
<proteinExistence type="predicted"/>
<dbReference type="InterPro" id="IPR011250">
    <property type="entry name" value="OMP/PagP_B-barrel"/>
</dbReference>
<accession>A0ABZ0Q953</accession>
<evidence type="ECO:0000256" key="6">
    <source>
        <dbReference type="SAM" id="SignalP"/>
    </source>
</evidence>
<dbReference type="PROSITE" id="PS00695">
    <property type="entry name" value="ENT_VIR_OMP_2"/>
    <property type="match status" value="1"/>
</dbReference>
<evidence type="ECO:0000256" key="2">
    <source>
        <dbReference type="ARBA" id="ARBA00022452"/>
    </source>
</evidence>
<evidence type="ECO:0000256" key="4">
    <source>
        <dbReference type="ARBA" id="ARBA00022729"/>
    </source>
</evidence>
<dbReference type="Pfam" id="PF13505">
    <property type="entry name" value="OMP_b-brl"/>
    <property type="match status" value="1"/>
</dbReference>
<dbReference type="PANTHER" id="PTHR35892:SF2">
    <property type="entry name" value="OUTER MEMBRANE PROTEIN PAGN"/>
    <property type="match status" value="1"/>
</dbReference>
<organism evidence="8 9">
    <name type="scientific">Vibrio porteresiae DSM 19223</name>
    <dbReference type="NCBI Taxonomy" id="1123496"/>
    <lineage>
        <taxon>Bacteria</taxon>
        <taxon>Pseudomonadati</taxon>
        <taxon>Pseudomonadota</taxon>
        <taxon>Gammaproteobacteria</taxon>
        <taxon>Vibrionales</taxon>
        <taxon>Vibrionaceae</taxon>
        <taxon>Vibrio</taxon>
    </lineage>
</organism>
<keyword evidence="5" id="KW-0472">Membrane</keyword>
<gene>
    <name evidence="8" type="ORF">R8Z52_12560</name>
</gene>